<dbReference type="Pfam" id="PF07992">
    <property type="entry name" value="Pyr_redox_2"/>
    <property type="match status" value="1"/>
</dbReference>
<dbReference type="PANTHER" id="PTHR43706">
    <property type="entry name" value="NADH DEHYDROGENASE"/>
    <property type="match status" value="1"/>
</dbReference>
<comment type="similarity">
    <text evidence="1">Belongs to the NADH dehydrogenase family.</text>
</comment>
<protein>
    <recommendedName>
        <fullName evidence="2">NADH:ubiquinone reductase (non-electrogenic)</fullName>
        <ecNumber evidence="2">1.6.5.9</ecNumber>
    </recommendedName>
</protein>
<evidence type="ECO:0000256" key="1">
    <source>
        <dbReference type="ARBA" id="ARBA00005272"/>
    </source>
</evidence>
<evidence type="ECO:0000256" key="6">
    <source>
        <dbReference type="ARBA" id="ARBA00023002"/>
    </source>
</evidence>
<organism evidence="11 12">
    <name type="scientific">Actinotalea ferrariae CF5-4</name>
    <dbReference type="NCBI Taxonomy" id="948458"/>
    <lineage>
        <taxon>Bacteria</taxon>
        <taxon>Bacillati</taxon>
        <taxon>Actinomycetota</taxon>
        <taxon>Actinomycetes</taxon>
        <taxon>Micrococcales</taxon>
        <taxon>Cellulomonadaceae</taxon>
        <taxon>Actinotalea</taxon>
    </lineage>
</organism>
<evidence type="ECO:0000259" key="10">
    <source>
        <dbReference type="Pfam" id="PF22366"/>
    </source>
</evidence>
<evidence type="ECO:0000256" key="5">
    <source>
        <dbReference type="ARBA" id="ARBA00022946"/>
    </source>
</evidence>
<dbReference type="Proteomes" id="UP000019753">
    <property type="component" value="Unassembled WGS sequence"/>
</dbReference>
<keyword evidence="12" id="KW-1185">Reference proteome</keyword>
<dbReference type="InterPro" id="IPR023753">
    <property type="entry name" value="FAD/NAD-binding_dom"/>
</dbReference>
<evidence type="ECO:0000256" key="2">
    <source>
        <dbReference type="ARBA" id="ARBA00012637"/>
    </source>
</evidence>
<dbReference type="Pfam" id="PF22366">
    <property type="entry name" value="NDH2_C"/>
    <property type="match status" value="1"/>
</dbReference>
<evidence type="ECO:0000256" key="4">
    <source>
        <dbReference type="ARBA" id="ARBA00022827"/>
    </source>
</evidence>
<dbReference type="AlphaFoldDB" id="A0A021VYZ7"/>
<dbReference type="Gene3D" id="3.50.50.100">
    <property type="match status" value="1"/>
</dbReference>
<dbReference type="InterPro" id="IPR054585">
    <property type="entry name" value="NDH2-like_C"/>
</dbReference>
<dbReference type="InterPro" id="IPR045024">
    <property type="entry name" value="NDH-2"/>
</dbReference>
<proteinExistence type="inferred from homology"/>
<evidence type="ECO:0000256" key="8">
    <source>
        <dbReference type="ARBA" id="ARBA00047599"/>
    </source>
</evidence>
<keyword evidence="4" id="KW-0274">FAD</keyword>
<evidence type="ECO:0000313" key="11">
    <source>
        <dbReference type="EMBL" id="EYR65255.1"/>
    </source>
</evidence>
<dbReference type="SUPFAM" id="SSF51905">
    <property type="entry name" value="FAD/NAD(P)-binding domain"/>
    <property type="match status" value="2"/>
</dbReference>
<sequence>MMTASPARAARPRVVVIGGGFGGLAVVRALRDTVVDVTLIDQHAYNQFQPLLYQVATATLNPGDITWFLRAIRSNQKNVRFLKGKVLRMNHVAKTISLDGGQQLAYDYLVIAAGVTTNYFGVTGAEEHAMPLYQRLQALELRDAMFAQLEQAAINGKDQELRIVIVGGGATGVETAGAFAELRNNDMSVTYPELDPKRIHVTLVERMPSLLGPFHESLQEYARKALEKRGVDLRLNTAVREVRADGVVIGDEEEFLPAGIVVWASGVTAHDTVKNWAVPQGRGGRISVNDHLRVEGLNCVFAIGDAAVEEGDRALPQLAQPALQGGRFVGELIDAEIKGTTRPAFRYRDKGSLATIGRSSAVAEVSGLPRLTGFPAWVIWVTIHVFSLLGNRNRLATMINLGAKYLFWRHSQNAIVGETPAIIEQPRKKFDATS</sequence>
<evidence type="ECO:0000313" key="12">
    <source>
        <dbReference type="Proteomes" id="UP000019753"/>
    </source>
</evidence>
<dbReference type="PRINTS" id="PR00368">
    <property type="entry name" value="FADPNR"/>
</dbReference>
<keyword evidence="5" id="KW-0809">Transit peptide</keyword>
<comment type="caution">
    <text evidence="11">The sequence shown here is derived from an EMBL/GenBank/DDBJ whole genome shotgun (WGS) entry which is preliminary data.</text>
</comment>
<dbReference type="GO" id="GO:0050136">
    <property type="term" value="F:NADH dehydrogenase (quinone) (non-electrogenic) activity"/>
    <property type="evidence" value="ECO:0007669"/>
    <property type="project" value="UniProtKB-EC"/>
</dbReference>
<reference evidence="11 12" key="1">
    <citation type="submission" date="2014-01" db="EMBL/GenBank/DDBJ databases">
        <title>Actinotalea ferrariae CF5-4.</title>
        <authorList>
            <person name="Chen F."/>
            <person name="Li Y."/>
            <person name="Wang G."/>
        </authorList>
    </citation>
    <scope>NUCLEOTIDE SEQUENCE [LARGE SCALE GENOMIC DNA]</scope>
    <source>
        <strain evidence="11 12">CF5-4</strain>
    </source>
</reference>
<evidence type="ECO:0000256" key="3">
    <source>
        <dbReference type="ARBA" id="ARBA00022630"/>
    </source>
</evidence>
<keyword evidence="6" id="KW-0560">Oxidoreductase</keyword>
<dbReference type="PRINTS" id="PR00411">
    <property type="entry name" value="PNDRDTASEI"/>
</dbReference>
<feature type="domain" description="External alternative NADH-ubiquinone oxidoreductase-like C-terminal" evidence="10">
    <location>
        <begin position="350"/>
        <end position="410"/>
    </location>
</feature>
<dbReference type="InterPro" id="IPR036188">
    <property type="entry name" value="FAD/NAD-bd_sf"/>
</dbReference>
<accession>A0A021VYZ7</accession>
<dbReference type="EMBL" id="AXCW01000001">
    <property type="protein sequence ID" value="EYR65255.1"/>
    <property type="molecule type" value="Genomic_DNA"/>
</dbReference>
<dbReference type="EC" id="1.6.5.9" evidence="2"/>
<keyword evidence="7" id="KW-0520">NAD</keyword>
<evidence type="ECO:0000259" key="9">
    <source>
        <dbReference type="Pfam" id="PF07992"/>
    </source>
</evidence>
<keyword evidence="3" id="KW-0285">Flavoprotein</keyword>
<comment type="catalytic activity">
    <reaction evidence="8">
        <text>a quinone + NADH + H(+) = a quinol + NAD(+)</text>
        <dbReference type="Rhea" id="RHEA:46160"/>
        <dbReference type="ChEBI" id="CHEBI:15378"/>
        <dbReference type="ChEBI" id="CHEBI:24646"/>
        <dbReference type="ChEBI" id="CHEBI:57540"/>
        <dbReference type="ChEBI" id="CHEBI:57945"/>
        <dbReference type="ChEBI" id="CHEBI:132124"/>
        <dbReference type="EC" id="1.6.5.9"/>
    </reaction>
</comment>
<name>A0A021VYZ7_9CELL</name>
<feature type="domain" description="FAD/NAD(P)-binding" evidence="9">
    <location>
        <begin position="13"/>
        <end position="326"/>
    </location>
</feature>
<gene>
    <name evidence="11" type="ORF">N866_00320</name>
</gene>
<dbReference type="PANTHER" id="PTHR43706:SF47">
    <property type="entry name" value="EXTERNAL NADH-UBIQUINONE OXIDOREDUCTASE 1, MITOCHONDRIAL-RELATED"/>
    <property type="match status" value="1"/>
</dbReference>
<evidence type="ECO:0000256" key="7">
    <source>
        <dbReference type="ARBA" id="ARBA00023027"/>
    </source>
</evidence>